<evidence type="ECO:0000313" key="4">
    <source>
        <dbReference type="EMBL" id="MBM7570136.1"/>
    </source>
</evidence>
<organism evidence="4 5">
    <name type="scientific">Aquibacillus albus</name>
    <dbReference type="NCBI Taxonomy" id="1168171"/>
    <lineage>
        <taxon>Bacteria</taxon>
        <taxon>Bacillati</taxon>
        <taxon>Bacillota</taxon>
        <taxon>Bacilli</taxon>
        <taxon>Bacillales</taxon>
        <taxon>Bacillaceae</taxon>
        <taxon>Aquibacillus</taxon>
    </lineage>
</organism>
<dbReference type="PRINTS" id="PR00081">
    <property type="entry name" value="GDHRDH"/>
</dbReference>
<evidence type="ECO:0000256" key="3">
    <source>
        <dbReference type="ARBA" id="ARBA00023002"/>
    </source>
</evidence>
<dbReference type="InterPro" id="IPR020904">
    <property type="entry name" value="Sc_DH/Rdtase_CS"/>
</dbReference>
<comment type="caution">
    <text evidence="4">The sequence shown here is derived from an EMBL/GenBank/DDBJ whole genome shotgun (WGS) entry which is preliminary data.</text>
</comment>
<accession>A0ABS2MWA8</accession>
<dbReference type="Proteomes" id="UP001296943">
    <property type="component" value="Unassembled WGS sequence"/>
</dbReference>
<keyword evidence="5" id="KW-1185">Reference proteome</keyword>
<dbReference type="EMBL" id="JAFBDR010000002">
    <property type="protein sequence ID" value="MBM7570136.1"/>
    <property type="molecule type" value="Genomic_DNA"/>
</dbReference>
<proteinExistence type="inferred from homology"/>
<gene>
    <name evidence="4" type="ORF">JOC48_000614</name>
</gene>
<evidence type="ECO:0000256" key="1">
    <source>
        <dbReference type="ARBA" id="ARBA00006484"/>
    </source>
</evidence>
<evidence type="ECO:0000313" key="5">
    <source>
        <dbReference type="Proteomes" id="UP001296943"/>
    </source>
</evidence>
<dbReference type="GO" id="GO:0004316">
    <property type="term" value="F:3-oxoacyl-[acyl-carrier-protein] reductase (NADPH) activity"/>
    <property type="evidence" value="ECO:0007669"/>
    <property type="project" value="UniProtKB-EC"/>
</dbReference>
<reference evidence="4 5" key="1">
    <citation type="submission" date="2021-01" db="EMBL/GenBank/DDBJ databases">
        <title>Genomic Encyclopedia of Type Strains, Phase IV (KMG-IV): sequencing the most valuable type-strain genomes for metagenomic binning, comparative biology and taxonomic classification.</title>
        <authorList>
            <person name="Goeker M."/>
        </authorList>
    </citation>
    <scope>NUCLEOTIDE SEQUENCE [LARGE SCALE GENOMIC DNA]</scope>
    <source>
        <strain evidence="4 5">DSM 23711</strain>
    </source>
</reference>
<comment type="similarity">
    <text evidence="1">Belongs to the short-chain dehydrogenases/reductases (SDR) family.</text>
</comment>
<dbReference type="PROSITE" id="PS00061">
    <property type="entry name" value="ADH_SHORT"/>
    <property type="match status" value="1"/>
</dbReference>
<dbReference type="Gene3D" id="3.40.50.720">
    <property type="entry name" value="NAD(P)-binding Rossmann-like Domain"/>
    <property type="match status" value="1"/>
</dbReference>
<dbReference type="EC" id="1.1.1.100" evidence="4"/>
<dbReference type="InterPro" id="IPR002347">
    <property type="entry name" value="SDR_fam"/>
</dbReference>
<keyword evidence="3 4" id="KW-0560">Oxidoreductase</keyword>
<name>A0ABS2MWA8_9BACI</name>
<dbReference type="RefSeq" id="WP_338024221.1">
    <property type="nucleotide sequence ID" value="NZ_JAFBDR010000002.1"/>
</dbReference>
<dbReference type="SUPFAM" id="SSF51735">
    <property type="entry name" value="NAD(P)-binding Rossmann-fold domains"/>
    <property type="match status" value="1"/>
</dbReference>
<sequence>MIPLRWKRFLLIRGLSNEGQLFRGDSTSEYGNMDFRTVTKIKRMVAIMKIDLTGKNALVTGAGSGIGSQIAIDLAKAGANVVVHYYSNEKGAQHTVHTIRQQNVEATAIKADVLIKDEITDLVNKTSDFFNGQIDILINNAGGLVKRTPIKETSEDLWHKIIDLNLTSAFLVTQAVLPTMKRDGNIINITSLAAQNGGGQGAVPYATSKGGLMAFTKGLAKEVAPIRVNNISPGLIGETSFHDTFTPDADRKKTVDATPLKREGIPGDVSGAALYLASDLSSFVTGETIEINGGTLMR</sequence>
<comment type="subunit">
    <text evidence="2">Homotetramer.</text>
</comment>
<dbReference type="PANTHER" id="PTHR43639">
    <property type="entry name" value="OXIDOREDUCTASE, SHORT-CHAIN DEHYDROGENASE/REDUCTASE FAMILY (AFU_ORTHOLOGUE AFUA_5G02870)"/>
    <property type="match status" value="1"/>
</dbReference>
<dbReference type="InterPro" id="IPR036291">
    <property type="entry name" value="NAD(P)-bd_dom_sf"/>
</dbReference>
<protein>
    <submittedName>
        <fullName evidence="4">3-oxoacyl-[acyl-carrier protein] reductase</fullName>
        <ecNumber evidence="4">1.1.1.100</ecNumber>
    </submittedName>
</protein>
<dbReference type="PRINTS" id="PR00080">
    <property type="entry name" value="SDRFAMILY"/>
</dbReference>
<dbReference type="PANTHER" id="PTHR43639:SF1">
    <property type="entry name" value="SHORT-CHAIN DEHYDROGENASE_REDUCTASE FAMILY PROTEIN"/>
    <property type="match status" value="1"/>
</dbReference>
<dbReference type="CDD" id="cd05233">
    <property type="entry name" value="SDR_c"/>
    <property type="match status" value="1"/>
</dbReference>
<dbReference type="Pfam" id="PF13561">
    <property type="entry name" value="adh_short_C2"/>
    <property type="match status" value="1"/>
</dbReference>
<evidence type="ECO:0000256" key="2">
    <source>
        <dbReference type="ARBA" id="ARBA00011881"/>
    </source>
</evidence>